<dbReference type="Proteomes" id="UP001341840">
    <property type="component" value="Unassembled WGS sequence"/>
</dbReference>
<feature type="non-terminal residue" evidence="1">
    <location>
        <position position="1"/>
    </location>
</feature>
<accession>A0ABU6XJK5</accession>
<reference evidence="1 2" key="1">
    <citation type="journal article" date="2023" name="Plants (Basel)">
        <title>Bridging the Gap: Combining Genomics and Transcriptomics Approaches to Understand Stylosanthes scabra, an Orphan Legume from the Brazilian Caatinga.</title>
        <authorList>
            <person name="Ferreira-Neto J.R.C."/>
            <person name="da Silva M.D."/>
            <person name="Binneck E."/>
            <person name="de Melo N.F."/>
            <person name="da Silva R.H."/>
            <person name="de Melo A.L.T.M."/>
            <person name="Pandolfi V."/>
            <person name="Bustamante F.O."/>
            <person name="Brasileiro-Vidal A.C."/>
            <person name="Benko-Iseppon A.M."/>
        </authorList>
    </citation>
    <scope>NUCLEOTIDE SEQUENCE [LARGE SCALE GENOMIC DNA]</scope>
    <source>
        <tissue evidence="1">Leaves</tissue>
    </source>
</reference>
<sequence length="92" mass="10612">IHNSKRDHMINLGLHLHLPQSPSIVLSDEVFDQHFEIDDPYDLGFAQSFEEHASNQAWRVVGMDRLVVREKLMELEELDELVVLPLLDLGLP</sequence>
<keyword evidence="2" id="KW-1185">Reference proteome</keyword>
<dbReference type="EMBL" id="JASCZI010212074">
    <property type="protein sequence ID" value="MED6198247.1"/>
    <property type="molecule type" value="Genomic_DNA"/>
</dbReference>
<evidence type="ECO:0000313" key="1">
    <source>
        <dbReference type="EMBL" id="MED6198247.1"/>
    </source>
</evidence>
<protein>
    <submittedName>
        <fullName evidence="1">Uncharacterized protein</fullName>
    </submittedName>
</protein>
<gene>
    <name evidence="1" type="ORF">PIB30_064332</name>
</gene>
<name>A0ABU6XJK5_9FABA</name>
<evidence type="ECO:0000313" key="2">
    <source>
        <dbReference type="Proteomes" id="UP001341840"/>
    </source>
</evidence>
<comment type="caution">
    <text evidence="1">The sequence shown here is derived from an EMBL/GenBank/DDBJ whole genome shotgun (WGS) entry which is preliminary data.</text>
</comment>
<proteinExistence type="predicted"/>
<organism evidence="1 2">
    <name type="scientific">Stylosanthes scabra</name>
    <dbReference type="NCBI Taxonomy" id="79078"/>
    <lineage>
        <taxon>Eukaryota</taxon>
        <taxon>Viridiplantae</taxon>
        <taxon>Streptophyta</taxon>
        <taxon>Embryophyta</taxon>
        <taxon>Tracheophyta</taxon>
        <taxon>Spermatophyta</taxon>
        <taxon>Magnoliopsida</taxon>
        <taxon>eudicotyledons</taxon>
        <taxon>Gunneridae</taxon>
        <taxon>Pentapetalae</taxon>
        <taxon>rosids</taxon>
        <taxon>fabids</taxon>
        <taxon>Fabales</taxon>
        <taxon>Fabaceae</taxon>
        <taxon>Papilionoideae</taxon>
        <taxon>50 kb inversion clade</taxon>
        <taxon>dalbergioids sensu lato</taxon>
        <taxon>Dalbergieae</taxon>
        <taxon>Pterocarpus clade</taxon>
        <taxon>Stylosanthes</taxon>
    </lineage>
</organism>